<dbReference type="RefSeq" id="XP_060282856.1">
    <property type="nucleotide sequence ID" value="XM_060428185.1"/>
</dbReference>
<evidence type="ECO:0000313" key="4">
    <source>
        <dbReference type="Proteomes" id="UP001244011"/>
    </source>
</evidence>
<evidence type="ECO:0000256" key="1">
    <source>
        <dbReference type="SAM" id="MobiDB-lite"/>
    </source>
</evidence>
<dbReference type="Pfam" id="PF24809">
    <property type="entry name" value="DUF7708"/>
    <property type="match status" value="1"/>
</dbReference>
<proteinExistence type="predicted"/>
<evidence type="ECO:0000313" key="3">
    <source>
        <dbReference type="EMBL" id="KAK1766643.1"/>
    </source>
</evidence>
<protein>
    <recommendedName>
        <fullName evidence="2">DUF7708 domain-containing protein</fullName>
    </recommendedName>
</protein>
<dbReference type="GeneID" id="85311372"/>
<keyword evidence="4" id="KW-1185">Reference proteome</keyword>
<gene>
    <name evidence="3" type="ORF">QBC33DRAFT_541639</name>
</gene>
<organism evidence="3 4">
    <name type="scientific">Phialemonium atrogriseum</name>
    <dbReference type="NCBI Taxonomy" id="1093897"/>
    <lineage>
        <taxon>Eukaryota</taxon>
        <taxon>Fungi</taxon>
        <taxon>Dikarya</taxon>
        <taxon>Ascomycota</taxon>
        <taxon>Pezizomycotina</taxon>
        <taxon>Sordariomycetes</taxon>
        <taxon>Sordariomycetidae</taxon>
        <taxon>Cephalothecales</taxon>
        <taxon>Cephalothecaceae</taxon>
        <taxon>Phialemonium</taxon>
    </lineage>
</organism>
<sequence length="663" mass="75562">MENPEGAPGPGVLVKQFSWEMEIRGRAELDTEEFDQLRLDFIEQRKQESREREREMRRIEAYFSDTRPEDETLFDKTRQELMQCMKSFQGLVPEELRTAPMPTSWSEVELAVSTVQAQWDAKNKDSQMARTKQWIRKMCNGLNNHSTALEMLPKESEYVSLIGGAVSMIIKASANYTAITESFAKGVVSINDAVAMVQKSQVYDSPPLKQLAMRLYSRVFSYLTKFMKWYTDRSRTRFLKSFNESVQRIFEEDLGQVRQISLLLSQQIQLHISADVRVAKLLAEDTRWAVKYLVKLVETEQTQRKLQEETNARLLQSMFLGQFKNSQEEIKESLQSMMVEYNERMRQEISGRAITNLLTIQASRETSDDRRHSDSYNSSPLPSPQGARHIPHGDDSSLIDAELEEPYQNSEIKYRSRHLEEYCNWEHVFPFPDIPHHLCADATFVSRLSDFTTTLKSQILYAHGRYQPEHLSVLRSSAATYITLAREHGIPVISYFCQLSADEPPPSRTRESTELTALLYSMIRQAVELLPADFAAAPLAFGEERFAALDGTLRTWDLALELFSDAVGCVSLPQLLFVVDGLNLLEDDFEDVTSGQLEALVRRMGDLAGACESSGRVVKILFTTAGLSGTLCRELDGGQIVACEATSPLRESGSRRSRQFFLY</sequence>
<dbReference type="AlphaFoldDB" id="A0AAJ0BY50"/>
<dbReference type="Proteomes" id="UP001244011">
    <property type="component" value="Unassembled WGS sequence"/>
</dbReference>
<dbReference type="EMBL" id="MU839011">
    <property type="protein sequence ID" value="KAK1766643.1"/>
    <property type="molecule type" value="Genomic_DNA"/>
</dbReference>
<dbReference type="InterPro" id="IPR056125">
    <property type="entry name" value="DUF7708"/>
</dbReference>
<comment type="caution">
    <text evidence="3">The sequence shown here is derived from an EMBL/GenBank/DDBJ whole genome shotgun (WGS) entry which is preliminary data.</text>
</comment>
<feature type="domain" description="DUF7708" evidence="2">
    <location>
        <begin position="133"/>
        <end position="261"/>
    </location>
</feature>
<evidence type="ECO:0000259" key="2">
    <source>
        <dbReference type="Pfam" id="PF24809"/>
    </source>
</evidence>
<feature type="region of interest" description="Disordered" evidence="1">
    <location>
        <begin position="361"/>
        <end position="395"/>
    </location>
</feature>
<reference evidence="3" key="1">
    <citation type="submission" date="2023-06" db="EMBL/GenBank/DDBJ databases">
        <title>Genome-scale phylogeny and comparative genomics of the fungal order Sordariales.</title>
        <authorList>
            <consortium name="Lawrence Berkeley National Laboratory"/>
            <person name="Hensen N."/>
            <person name="Bonometti L."/>
            <person name="Westerberg I."/>
            <person name="Brannstrom I.O."/>
            <person name="Guillou S."/>
            <person name="Cros-Aarteil S."/>
            <person name="Calhoun S."/>
            <person name="Haridas S."/>
            <person name="Kuo A."/>
            <person name="Mondo S."/>
            <person name="Pangilinan J."/>
            <person name="Riley R."/>
            <person name="Labutti K."/>
            <person name="Andreopoulos B."/>
            <person name="Lipzen A."/>
            <person name="Chen C."/>
            <person name="Yanf M."/>
            <person name="Daum C."/>
            <person name="Ng V."/>
            <person name="Clum A."/>
            <person name="Steindorff A."/>
            <person name="Ohm R."/>
            <person name="Martin F."/>
            <person name="Silar P."/>
            <person name="Natvig D."/>
            <person name="Lalanne C."/>
            <person name="Gautier V."/>
            <person name="Ament-Velasquez S.L."/>
            <person name="Kruys A."/>
            <person name="Hutchinson M.I."/>
            <person name="Powell A.J."/>
            <person name="Barry K."/>
            <person name="Miller A.N."/>
            <person name="Grigoriev I.V."/>
            <person name="Debuchy R."/>
            <person name="Gladieux P."/>
            <person name="Thoren M.H."/>
            <person name="Johannesson H."/>
        </authorList>
    </citation>
    <scope>NUCLEOTIDE SEQUENCE</scope>
    <source>
        <strain evidence="3">8032-3</strain>
    </source>
</reference>
<accession>A0AAJ0BY50</accession>
<feature type="compositionally biased region" description="Basic and acidic residues" evidence="1">
    <location>
        <begin position="365"/>
        <end position="374"/>
    </location>
</feature>
<name>A0AAJ0BY50_9PEZI</name>